<dbReference type="InterPro" id="IPR011008">
    <property type="entry name" value="Dimeric_a/b-barrel"/>
</dbReference>
<evidence type="ECO:0000313" key="4">
    <source>
        <dbReference type="Proteomes" id="UP001168363"/>
    </source>
</evidence>
<dbReference type="Gene3D" id="3.30.70.100">
    <property type="match status" value="1"/>
</dbReference>
<gene>
    <name evidence="3" type="ORF">QWJ41_01480</name>
</gene>
<keyword evidence="4" id="KW-1185">Reference proteome</keyword>
<proteinExistence type="predicted"/>
<dbReference type="InterPro" id="IPR038762">
    <property type="entry name" value="ABM_predict"/>
</dbReference>
<evidence type="ECO:0000313" key="3">
    <source>
        <dbReference type="EMBL" id="MDO3394384.1"/>
    </source>
</evidence>
<keyword evidence="3" id="KW-0560">Oxidoreductase</keyword>
<dbReference type="RefSeq" id="WP_302705366.1">
    <property type="nucleotide sequence ID" value="NZ_JAULSC010000001.1"/>
</dbReference>
<dbReference type="Proteomes" id="UP001168363">
    <property type="component" value="Unassembled WGS sequence"/>
</dbReference>
<dbReference type="PANTHER" id="PTHR40057">
    <property type="entry name" value="SLR1162 PROTEIN"/>
    <property type="match status" value="1"/>
</dbReference>
<dbReference type="Pfam" id="PF03992">
    <property type="entry name" value="ABM"/>
    <property type="match status" value="1"/>
</dbReference>
<accession>A0ABT8TKA3</accession>
<keyword evidence="1" id="KW-0472">Membrane</keyword>
<sequence length="205" mass="23423">MSAPVTVSITRHLDPGREAEMVSWLQAGTALAQRFPGFLGAGWVRPEADSETWHMLYRFADAEALARWEGSHEREWWRDAAVGLGVRESRVERRTGIEGWFDEPTSRDVRDLRLNPPPPPRWKQAVTIFLVFYPLSVLVNWGAGSYVADVALPLRILLTVLVMTPVMTYAALPWITRQMQWFLQGQPPPWRRSAQVDRTGDRTVD</sequence>
<name>A0ABT8TKA3_9ACTN</name>
<comment type="caution">
    <text evidence="3">The sequence shown here is derived from an EMBL/GenBank/DDBJ whole genome shotgun (WGS) entry which is preliminary data.</text>
</comment>
<keyword evidence="1" id="KW-0812">Transmembrane</keyword>
<evidence type="ECO:0000256" key="1">
    <source>
        <dbReference type="SAM" id="Phobius"/>
    </source>
</evidence>
<protein>
    <submittedName>
        <fullName evidence="3">Antibiotic biosynthesis monooxygenase</fullName>
    </submittedName>
</protein>
<dbReference type="SUPFAM" id="SSF54909">
    <property type="entry name" value="Dimeric alpha+beta barrel"/>
    <property type="match status" value="1"/>
</dbReference>
<dbReference type="PANTHER" id="PTHR40057:SF1">
    <property type="entry name" value="SLR1162 PROTEIN"/>
    <property type="match status" value="1"/>
</dbReference>
<keyword evidence="1" id="KW-1133">Transmembrane helix</keyword>
<feature type="transmembrane region" description="Helical" evidence="1">
    <location>
        <begin position="125"/>
        <end position="148"/>
    </location>
</feature>
<evidence type="ECO:0000259" key="2">
    <source>
        <dbReference type="Pfam" id="PF03992"/>
    </source>
</evidence>
<organism evidence="3 4">
    <name type="scientific">Nocardioides cremeus</name>
    <dbReference type="NCBI Taxonomy" id="3058044"/>
    <lineage>
        <taxon>Bacteria</taxon>
        <taxon>Bacillati</taxon>
        <taxon>Actinomycetota</taxon>
        <taxon>Actinomycetes</taxon>
        <taxon>Propionibacteriales</taxon>
        <taxon>Nocardioidaceae</taxon>
        <taxon>Nocardioides</taxon>
    </lineage>
</organism>
<reference evidence="3" key="1">
    <citation type="submission" date="2023-06" db="EMBL/GenBank/DDBJ databases">
        <title>Genome sequence of Nocardioides sp. SOB44.</title>
        <authorList>
            <person name="Zhang G."/>
        </authorList>
    </citation>
    <scope>NUCLEOTIDE SEQUENCE</scope>
    <source>
        <strain evidence="3">SOB44</strain>
    </source>
</reference>
<keyword evidence="3" id="KW-0503">Monooxygenase</keyword>
<dbReference type="InterPro" id="IPR007138">
    <property type="entry name" value="ABM_dom"/>
</dbReference>
<feature type="transmembrane region" description="Helical" evidence="1">
    <location>
        <begin position="154"/>
        <end position="175"/>
    </location>
</feature>
<dbReference type="EMBL" id="JAULSC010000001">
    <property type="protein sequence ID" value="MDO3394384.1"/>
    <property type="molecule type" value="Genomic_DNA"/>
</dbReference>
<feature type="domain" description="ABM" evidence="2">
    <location>
        <begin position="4"/>
        <end position="73"/>
    </location>
</feature>
<dbReference type="GO" id="GO:0004497">
    <property type="term" value="F:monooxygenase activity"/>
    <property type="evidence" value="ECO:0007669"/>
    <property type="project" value="UniProtKB-KW"/>
</dbReference>